<organism evidence="4 5">
    <name type="scientific">Glutamicibacter halophytocola</name>
    <dbReference type="NCBI Taxonomy" id="1933880"/>
    <lineage>
        <taxon>Bacteria</taxon>
        <taxon>Bacillati</taxon>
        <taxon>Actinomycetota</taxon>
        <taxon>Actinomycetes</taxon>
        <taxon>Micrococcales</taxon>
        <taxon>Micrococcaceae</taxon>
        <taxon>Glutamicibacter</taxon>
    </lineage>
</organism>
<evidence type="ECO:0000313" key="4">
    <source>
        <dbReference type="EMBL" id="QDY65368.1"/>
    </source>
</evidence>
<feature type="domain" description="HTH tetR-type" evidence="3">
    <location>
        <begin position="43"/>
        <end position="102"/>
    </location>
</feature>
<dbReference type="PROSITE" id="PS01081">
    <property type="entry name" value="HTH_TETR_1"/>
    <property type="match status" value="1"/>
</dbReference>
<dbReference type="InterPro" id="IPR023772">
    <property type="entry name" value="DNA-bd_HTH_TetR-type_CS"/>
</dbReference>
<dbReference type="SUPFAM" id="SSF46689">
    <property type="entry name" value="Homeodomain-like"/>
    <property type="match status" value="1"/>
</dbReference>
<dbReference type="PANTHER" id="PTHR30055:SF146">
    <property type="entry name" value="HTH-TYPE TRANSCRIPTIONAL DUAL REGULATOR CECR"/>
    <property type="match status" value="1"/>
</dbReference>
<dbReference type="Proteomes" id="UP000320717">
    <property type="component" value="Chromosome"/>
</dbReference>
<dbReference type="PRINTS" id="PR00455">
    <property type="entry name" value="HTHTETR"/>
</dbReference>
<reference evidence="4 5" key="1">
    <citation type="submission" date="2019-07" db="EMBL/GenBank/DDBJ databases">
        <title>Complete Genome Sequence of drought tolerant Plant Growth-Promoting Rhizobacterium Glutamicibacter halophytocola DR408.</title>
        <authorList>
            <person name="Nishu S.D."/>
            <person name="Lee T.K."/>
        </authorList>
    </citation>
    <scope>NUCLEOTIDE SEQUENCE [LARGE SCALE GENOMIC DNA]</scope>
    <source>
        <strain evidence="4 5">DR408</strain>
    </source>
</reference>
<dbReference type="PANTHER" id="PTHR30055">
    <property type="entry name" value="HTH-TYPE TRANSCRIPTIONAL REGULATOR RUTR"/>
    <property type="match status" value="1"/>
</dbReference>
<dbReference type="InterPro" id="IPR001647">
    <property type="entry name" value="HTH_TetR"/>
</dbReference>
<gene>
    <name evidence="4" type="ORF">FQA45_03065</name>
</gene>
<dbReference type="Pfam" id="PF17933">
    <property type="entry name" value="TetR_C_25"/>
    <property type="match status" value="1"/>
</dbReference>
<sequence>MGREAERVGERGTGTVELAQKYPLPTAIHRRSLLYVSTAEQDLTGRARLRDAAIEAFAAQGFDVSLRAIATRANVTAGLVRHHFGSKQALRAECDATVLERYRRMKEDSLAASPQQVFSNLPSSREGGVLILYILRSVREGAQAGTQFTGQLVEEALALLDRAVSRGLIVPSRNEPARARFLVLQSLGALVLHFALNPPRNPEDFATVMQEYYAQVALPTLELYSEGLFTDPAYLNEYLASGAADVPPAGSAGTAEPR</sequence>
<dbReference type="InterPro" id="IPR041484">
    <property type="entry name" value="TetR_C_25"/>
</dbReference>
<accession>A0ABX5Y5I4</accession>
<dbReference type="Pfam" id="PF00440">
    <property type="entry name" value="TetR_N"/>
    <property type="match status" value="1"/>
</dbReference>
<evidence type="ECO:0000313" key="5">
    <source>
        <dbReference type="Proteomes" id="UP000320717"/>
    </source>
</evidence>
<dbReference type="InterPro" id="IPR050109">
    <property type="entry name" value="HTH-type_TetR-like_transc_reg"/>
</dbReference>
<evidence type="ECO:0000256" key="1">
    <source>
        <dbReference type="ARBA" id="ARBA00023125"/>
    </source>
</evidence>
<dbReference type="PROSITE" id="PS50977">
    <property type="entry name" value="HTH_TETR_2"/>
    <property type="match status" value="1"/>
</dbReference>
<dbReference type="InterPro" id="IPR009057">
    <property type="entry name" value="Homeodomain-like_sf"/>
</dbReference>
<protein>
    <submittedName>
        <fullName evidence="4">TetR/AcrR family transcriptional regulator</fullName>
    </submittedName>
</protein>
<dbReference type="EMBL" id="CP042260">
    <property type="protein sequence ID" value="QDY65368.1"/>
    <property type="molecule type" value="Genomic_DNA"/>
</dbReference>
<dbReference type="Gene3D" id="1.10.357.10">
    <property type="entry name" value="Tetracycline Repressor, domain 2"/>
    <property type="match status" value="1"/>
</dbReference>
<feature type="DNA-binding region" description="H-T-H motif" evidence="2">
    <location>
        <begin position="65"/>
        <end position="84"/>
    </location>
</feature>
<name>A0ABX5Y5I4_9MICC</name>
<keyword evidence="1 2" id="KW-0238">DNA-binding</keyword>
<evidence type="ECO:0000256" key="2">
    <source>
        <dbReference type="PROSITE-ProRule" id="PRU00335"/>
    </source>
</evidence>
<keyword evidence="5" id="KW-1185">Reference proteome</keyword>
<proteinExistence type="predicted"/>
<evidence type="ECO:0000259" key="3">
    <source>
        <dbReference type="PROSITE" id="PS50977"/>
    </source>
</evidence>